<dbReference type="AlphaFoldDB" id="A0A829Z9J7"/>
<protein>
    <submittedName>
        <fullName evidence="1">Uncharacterized protein</fullName>
    </submittedName>
</protein>
<dbReference type="EMBL" id="BLMI01000080">
    <property type="protein sequence ID" value="GFI40737.1"/>
    <property type="molecule type" value="Genomic_DNA"/>
</dbReference>
<gene>
    <name evidence="1" type="ORF">IMSAGC017_00772</name>
</gene>
<evidence type="ECO:0000313" key="2">
    <source>
        <dbReference type="Proteomes" id="UP000490821"/>
    </source>
</evidence>
<proteinExistence type="predicted"/>
<reference evidence="1 2" key="1">
    <citation type="journal article" date="2020" name="Microbiome">
        <title>Single-cell genomics of uncultured bacteria reveals dietary fiber responders in the mouse gut microbiota.</title>
        <authorList>
            <person name="Chijiiwa R."/>
            <person name="Hosokawa M."/>
            <person name="Kogawa M."/>
            <person name="Nishikawa Y."/>
            <person name="Ide K."/>
            <person name="Sakanashi C."/>
            <person name="Takahashi K."/>
            <person name="Takeyama H."/>
        </authorList>
    </citation>
    <scope>NUCLEOTIDE SEQUENCE [LARGE SCALE GENOMIC DNA]</scope>
    <source>
        <strain evidence="1">IMSAGC_017</strain>
    </source>
</reference>
<sequence>MNSKLVKFVPPEHMIVVKQVNLLTYLKQYEPNSIVKIGEHYESIIHEGLTITDEKWQWRDKKLSGKTAIEYLVFVEQMTFIDAAYLLFQCLKQRGVV</sequence>
<evidence type="ECO:0000313" key="1">
    <source>
        <dbReference type="EMBL" id="GFI40737.1"/>
    </source>
</evidence>
<dbReference type="Proteomes" id="UP000490821">
    <property type="component" value="Unassembled WGS sequence"/>
</dbReference>
<dbReference type="RefSeq" id="WP_172472186.1">
    <property type="nucleotide sequence ID" value="NZ_BLMI01000080.1"/>
</dbReference>
<name>A0A829Z9J7_9FIRM</name>
<accession>A0A829Z9J7</accession>
<organism evidence="1 2">
    <name type="scientific">Thomasclavelia cocleata</name>
    <dbReference type="NCBI Taxonomy" id="69824"/>
    <lineage>
        <taxon>Bacteria</taxon>
        <taxon>Bacillati</taxon>
        <taxon>Bacillota</taxon>
        <taxon>Erysipelotrichia</taxon>
        <taxon>Erysipelotrichales</taxon>
        <taxon>Coprobacillaceae</taxon>
        <taxon>Thomasclavelia</taxon>
    </lineage>
</organism>
<comment type="caution">
    <text evidence="1">The sequence shown here is derived from an EMBL/GenBank/DDBJ whole genome shotgun (WGS) entry which is preliminary data.</text>
</comment>